<proteinExistence type="predicted"/>
<comment type="caution">
    <text evidence="2">The sequence shown here is derived from an EMBL/GenBank/DDBJ whole genome shotgun (WGS) entry which is preliminary data.</text>
</comment>
<gene>
    <name evidence="2" type="ORF">M0R45_001640</name>
</gene>
<keyword evidence="3" id="KW-1185">Reference proteome</keyword>
<feature type="region of interest" description="Disordered" evidence="1">
    <location>
        <begin position="1"/>
        <end position="45"/>
    </location>
</feature>
<reference evidence="2 3" key="1">
    <citation type="journal article" date="2023" name="G3 (Bethesda)">
        <title>A chromosome-length genome assembly and annotation of blackberry (Rubus argutus, cv. 'Hillquist').</title>
        <authorList>
            <person name="Bruna T."/>
            <person name="Aryal R."/>
            <person name="Dudchenko O."/>
            <person name="Sargent D.J."/>
            <person name="Mead D."/>
            <person name="Buti M."/>
            <person name="Cavallini A."/>
            <person name="Hytonen T."/>
            <person name="Andres J."/>
            <person name="Pham M."/>
            <person name="Weisz D."/>
            <person name="Mascagni F."/>
            <person name="Usai G."/>
            <person name="Natali L."/>
            <person name="Bassil N."/>
            <person name="Fernandez G.E."/>
            <person name="Lomsadze A."/>
            <person name="Armour M."/>
            <person name="Olukolu B."/>
            <person name="Poorten T."/>
            <person name="Britton C."/>
            <person name="Davik J."/>
            <person name="Ashrafi H."/>
            <person name="Aiden E.L."/>
            <person name="Borodovsky M."/>
            <person name="Worthington M."/>
        </authorList>
    </citation>
    <scope>NUCLEOTIDE SEQUENCE [LARGE SCALE GENOMIC DNA]</scope>
    <source>
        <strain evidence="2">PI 553951</strain>
    </source>
</reference>
<dbReference type="EMBL" id="JBEDUW010000258">
    <property type="protein sequence ID" value="KAK9902401.1"/>
    <property type="molecule type" value="Genomic_DNA"/>
</dbReference>
<dbReference type="Proteomes" id="UP001457282">
    <property type="component" value="Unassembled WGS sequence"/>
</dbReference>
<feature type="compositionally biased region" description="Basic and acidic residues" evidence="1">
    <location>
        <begin position="29"/>
        <end position="45"/>
    </location>
</feature>
<evidence type="ECO:0000313" key="3">
    <source>
        <dbReference type="Proteomes" id="UP001457282"/>
    </source>
</evidence>
<protein>
    <submittedName>
        <fullName evidence="2">Uncharacterized protein</fullName>
    </submittedName>
</protein>
<evidence type="ECO:0000313" key="2">
    <source>
        <dbReference type="EMBL" id="KAK9902401.1"/>
    </source>
</evidence>
<accession>A0AAW1VL42</accession>
<evidence type="ECO:0000256" key="1">
    <source>
        <dbReference type="SAM" id="MobiDB-lite"/>
    </source>
</evidence>
<name>A0AAW1VL42_RUBAR</name>
<feature type="compositionally biased region" description="Acidic residues" evidence="1">
    <location>
        <begin position="12"/>
        <end position="21"/>
    </location>
</feature>
<sequence>MAEPKGSNGDSADVEFSEGDETYVPQSDPPRRDLPQSDPPQRDSLRCFPPSNCCHFVSGPQQPQSAFSLDGAYLSGLVEVILSEHSSSFL</sequence>
<dbReference type="AlphaFoldDB" id="A0AAW1VL42"/>
<organism evidence="2 3">
    <name type="scientific">Rubus argutus</name>
    <name type="common">Southern blackberry</name>
    <dbReference type="NCBI Taxonomy" id="59490"/>
    <lineage>
        <taxon>Eukaryota</taxon>
        <taxon>Viridiplantae</taxon>
        <taxon>Streptophyta</taxon>
        <taxon>Embryophyta</taxon>
        <taxon>Tracheophyta</taxon>
        <taxon>Spermatophyta</taxon>
        <taxon>Magnoliopsida</taxon>
        <taxon>eudicotyledons</taxon>
        <taxon>Gunneridae</taxon>
        <taxon>Pentapetalae</taxon>
        <taxon>rosids</taxon>
        <taxon>fabids</taxon>
        <taxon>Rosales</taxon>
        <taxon>Rosaceae</taxon>
        <taxon>Rosoideae</taxon>
        <taxon>Rosoideae incertae sedis</taxon>
        <taxon>Rubus</taxon>
    </lineage>
</organism>